<reference evidence="8 9" key="1">
    <citation type="submission" date="2018-06" db="EMBL/GenBank/DDBJ databases">
        <title>Genomic Encyclopedia of Type Strains, Phase IV (KMG-IV): sequencing the most valuable type-strain genomes for metagenomic binning, comparative biology and taxonomic classification.</title>
        <authorList>
            <person name="Goeker M."/>
        </authorList>
    </citation>
    <scope>NUCLEOTIDE SEQUENCE [LARGE SCALE GENOMIC DNA]</scope>
    <source>
        <strain evidence="8 9">DSM 24875</strain>
    </source>
</reference>
<evidence type="ECO:0000256" key="2">
    <source>
        <dbReference type="ARBA" id="ARBA00007862"/>
    </source>
</evidence>
<dbReference type="SUPFAM" id="SSF117892">
    <property type="entry name" value="Band 7/SPFH domain"/>
    <property type="match status" value="1"/>
</dbReference>
<dbReference type="RefSeq" id="WP_113887543.1">
    <property type="nucleotide sequence ID" value="NZ_QNRK01000002.1"/>
</dbReference>
<dbReference type="SMART" id="SM00244">
    <property type="entry name" value="PHB"/>
    <property type="match status" value="1"/>
</dbReference>
<dbReference type="Pfam" id="PF01145">
    <property type="entry name" value="Band_7"/>
    <property type="match status" value="1"/>
</dbReference>
<organism evidence="8 9">
    <name type="scientific">Roseiarcus fermentans</name>
    <dbReference type="NCBI Taxonomy" id="1473586"/>
    <lineage>
        <taxon>Bacteria</taxon>
        <taxon>Pseudomonadati</taxon>
        <taxon>Pseudomonadota</taxon>
        <taxon>Alphaproteobacteria</taxon>
        <taxon>Hyphomicrobiales</taxon>
        <taxon>Roseiarcaceae</taxon>
        <taxon>Roseiarcus</taxon>
    </lineage>
</organism>
<sequence length="304" mass="33764">MTIRALILTLIALAALGWVVSQAFHVVQQDRIALVVRFGKPIEVMHKPGLYLKAPLIDAVVSYDKHLLSLQPPLDQIILGDQKRIEVTTISRFRISDALRFYQSVGTEEQARVNLAQIVSSAVRRELGKASLPSLLTAERDRISDEIRDEVAQEGQELGVEVTDVRILRAELPAETSQAIYDRMTSERVREAKELRAQGFEVAQQIRSKADREKEILLSDALRDSQTARGVADAESNQIAVAAFGRDPEFYDLYRTLQVYRAALTQGGPTVVLSPSSELLRYFAQAPKIGKRAAVPPVAVEPKP</sequence>
<comment type="subcellular location">
    <subcellularLocation>
        <location evidence="1">Membrane</location>
        <topology evidence="1">Single-pass membrane protein</topology>
    </subcellularLocation>
</comment>
<comment type="similarity">
    <text evidence="2 6">Belongs to the band 7/mec-2 family. HflC subfamily.</text>
</comment>
<dbReference type="InterPro" id="IPR036013">
    <property type="entry name" value="Band_7/SPFH_dom_sf"/>
</dbReference>
<comment type="caution">
    <text evidence="8">The sequence shown here is derived from an EMBL/GenBank/DDBJ whole genome shotgun (WGS) entry which is preliminary data.</text>
</comment>
<dbReference type="CDD" id="cd03405">
    <property type="entry name" value="SPFH_HflC"/>
    <property type="match status" value="1"/>
</dbReference>
<keyword evidence="8" id="KW-0378">Hydrolase</keyword>
<evidence type="ECO:0000313" key="8">
    <source>
        <dbReference type="EMBL" id="RBP17584.1"/>
    </source>
</evidence>
<dbReference type="GO" id="GO:0008233">
    <property type="term" value="F:peptidase activity"/>
    <property type="evidence" value="ECO:0007669"/>
    <property type="project" value="UniProtKB-KW"/>
</dbReference>
<evidence type="ECO:0000256" key="3">
    <source>
        <dbReference type="ARBA" id="ARBA00022692"/>
    </source>
</evidence>
<dbReference type="OrthoDB" id="9812991at2"/>
<feature type="domain" description="Band 7" evidence="7">
    <location>
        <begin position="22"/>
        <end position="184"/>
    </location>
</feature>
<gene>
    <name evidence="8" type="ORF">DFR50_10276</name>
</gene>
<evidence type="ECO:0000256" key="1">
    <source>
        <dbReference type="ARBA" id="ARBA00004167"/>
    </source>
</evidence>
<keyword evidence="4" id="KW-1133">Transmembrane helix</keyword>
<keyword evidence="9" id="KW-1185">Reference proteome</keyword>
<protein>
    <recommendedName>
        <fullName evidence="6">Protein HflC</fullName>
    </recommendedName>
</protein>
<dbReference type="GO" id="GO:0006508">
    <property type="term" value="P:proteolysis"/>
    <property type="evidence" value="ECO:0007669"/>
    <property type="project" value="UniProtKB-KW"/>
</dbReference>
<proteinExistence type="inferred from homology"/>
<dbReference type="Gene3D" id="3.30.479.30">
    <property type="entry name" value="Band 7 domain"/>
    <property type="match status" value="1"/>
</dbReference>
<dbReference type="GO" id="GO:0016020">
    <property type="term" value="C:membrane"/>
    <property type="evidence" value="ECO:0007669"/>
    <property type="project" value="UniProtKB-SubCell"/>
</dbReference>
<evidence type="ECO:0000256" key="5">
    <source>
        <dbReference type="ARBA" id="ARBA00023136"/>
    </source>
</evidence>
<dbReference type="EMBL" id="QNRK01000002">
    <property type="protein sequence ID" value="RBP17584.1"/>
    <property type="molecule type" value="Genomic_DNA"/>
</dbReference>
<evidence type="ECO:0000256" key="4">
    <source>
        <dbReference type="ARBA" id="ARBA00022989"/>
    </source>
</evidence>
<dbReference type="Proteomes" id="UP000253529">
    <property type="component" value="Unassembled WGS sequence"/>
</dbReference>
<dbReference type="PANTHER" id="PTHR42911">
    <property type="entry name" value="MODULATOR OF FTSH PROTEASE HFLC"/>
    <property type="match status" value="1"/>
</dbReference>
<accession>A0A366FSB9</accession>
<dbReference type="PIRSF" id="PIRSF005651">
    <property type="entry name" value="HflC"/>
    <property type="match status" value="1"/>
</dbReference>
<evidence type="ECO:0000259" key="7">
    <source>
        <dbReference type="SMART" id="SM00244"/>
    </source>
</evidence>
<evidence type="ECO:0000313" key="9">
    <source>
        <dbReference type="Proteomes" id="UP000253529"/>
    </source>
</evidence>
<comment type="function">
    <text evidence="6">HflC and HflK could regulate a protease.</text>
</comment>
<keyword evidence="3" id="KW-0812">Transmembrane</keyword>
<dbReference type="PANTHER" id="PTHR42911:SF1">
    <property type="entry name" value="MODULATOR OF FTSH PROTEASE HFLC"/>
    <property type="match status" value="1"/>
</dbReference>
<evidence type="ECO:0000256" key="6">
    <source>
        <dbReference type="PIRNR" id="PIRNR005651"/>
    </source>
</evidence>
<dbReference type="InterPro" id="IPR001107">
    <property type="entry name" value="Band_7"/>
</dbReference>
<dbReference type="AlphaFoldDB" id="A0A366FSB9"/>
<name>A0A366FSB9_9HYPH</name>
<keyword evidence="8" id="KW-0645">Protease</keyword>
<dbReference type="InterPro" id="IPR010200">
    <property type="entry name" value="HflC"/>
</dbReference>
<keyword evidence="5" id="KW-0472">Membrane</keyword>